<keyword evidence="3" id="KW-1185">Reference proteome</keyword>
<feature type="domain" description="NERD" evidence="1">
    <location>
        <begin position="41"/>
        <end position="156"/>
    </location>
</feature>
<gene>
    <name evidence="2" type="ORF">ACFSJF_09730</name>
</gene>
<comment type="caution">
    <text evidence="2">The sequence shown here is derived from an EMBL/GenBank/DDBJ whole genome shotgun (WGS) entry which is preliminary data.</text>
</comment>
<dbReference type="Pfam" id="PF08378">
    <property type="entry name" value="NERD"/>
    <property type="match status" value="1"/>
</dbReference>
<dbReference type="RefSeq" id="WP_377556224.1">
    <property type="nucleotide sequence ID" value="NZ_JBHUHQ010000015.1"/>
</dbReference>
<dbReference type="EMBL" id="JBHUHQ010000015">
    <property type="protein sequence ID" value="MFD2044546.1"/>
    <property type="molecule type" value="Genomic_DNA"/>
</dbReference>
<name>A0ABW4W0J4_9BACI</name>
<dbReference type="InterPro" id="IPR011528">
    <property type="entry name" value="NERD"/>
</dbReference>
<proteinExistence type="predicted"/>
<dbReference type="PROSITE" id="PS50965">
    <property type="entry name" value="NERD"/>
    <property type="match status" value="1"/>
</dbReference>
<dbReference type="Proteomes" id="UP001597383">
    <property type="component" value="Unassembled WGS sequence"/>
</dbReference>
<evidence type="ECO:0000259" key="1">
    <source>
        <dbReference type="PROSITE" id="PS50965"/>
    </source>
</evidence>
<organism evidence="2 3">
    <name type="scientific">Ornithinibacillus salinisoli</name>
    <dbReference type="NCBI Taxonomy" id="1848459"/>
    <lineage>
        <taxon>Bacteria</taxon>
        <taxon>Bacillati</taxon>
        <taxon>Bacillota</taxon>
        <taxon>Bacilli</taxon>
        <taxon>Bacillales</taxon>
        <taxon>Bacillaceae</taxon>
        <taxon>Ornithinibacillus</taxon>
    </lineage>
</organism>
<evidence type="ECO:0000313" key="3">
    <source>
        <dbReference type="Proteomes" id="UP001597383"/>
    </source>
</evidence>
<protein>
    <submittedName>
        <fullName evidence="2">Nuclease-related domain-containing protein</fullName>
    </submittedName>
</protein>
<reference evidence="3" key="1">
    <citation type="journal article" date="2019" name="Int. J. Syst. Evol. Microbiol.">
        <title>The Global Catalogue of Microorganisms (GCM) 10K type strain sequencing project: providing services to taxonomists for standard genome sequencing and annotation.</title>
        <authorList>
            <consortium name="The Broad Institute Genomics Platform"/>
            <consortium name="The Broad Institute Genome Sequencing Center for Infectious Disease"/>
            <person name="Wu L."/>
            <person name="Ma J."/>
        </authorList>
    </citation>
    <scope>NUCLEOTIDE SEQUENCE [LARGE SCALE GENOMIC DNA]</scope>
    <source>
        <strain evidence="3">R28</strain>
    </source>
</reference>
<accession>A0ABW4W0J4</accession>
<sequence>MKIRGLQVPKPLQKLQAVIPRLQPDFPNYAALCNEEKNRLKGYKGEKQIDYYLNILANRCTILHDVYLTVNGKSFQIDSILATKRACYIIETKDYNKRVIFDTVLKQCILSNGKVETGVNYPITQVENQKIQLENWLAKHNIGDVPIYYFVALSNPGTIIEVKGNEQEIANKVVHGDQLPKLILDIDRKLEDKFQDYKLGKAILQECGEFDFDILHKYGVKSTDIMPGVQCPECGLLGMHRTYAYWECQSCKCRSKSAHIKAISDYLLIKKLLHNKQRLHALSTNQLQKSSNQNT</sequence>
<evidence type="ECO:0000313" key="2">
    <source>
        <dbReference type="EMBL" id="MFD2044546.1"/>
    </source>
</evidence>